<dbReference type="GO" id="GO:0016787">
    <property type="term" value="F:hydrolase activity"/>
    <property type="evidence" value="ECO:0007669"/>
    <property type="project" value="UniProtKB-KW"/>
</dbReference>
<sequence length="369" mass="42827">MSLKFSRSLRILYWSIKKLRSDRGSEYTSKEFDKFCEDEGVEHQLTIAYTPQQNGVSERKNRTVMEMAISMLMEKGLPKMFWAEAVYTAVYLLNRCPTKAVQDKTPVEAWSGLKSSAKHLRVFGSICYIHIPAQRRHKLEEKSQKGIFLGYGLVSKGYRVYNLETKKLTFSRDVKFDENAAWNWEAQTTKRKSVFVPEEVHADHTRQHHEEEDVSFESGTPSASPGSFSQSSSSQETSSPETSTGRVRSLREIYETYNFTVMEPENYEIASQQEEWVKAMEEEKKMIEKNRTWEIVDRPEDKDTIGVKWVYKTKLNPDGSIQKFKARLVVKGYKQQPGIDYNETFVPVARFDTIRALVALVAQKEWKIF</sequence>
<dbReference type="OrthoDB" id="1917367at2759"/>
<feature type="compositionally biased region" description="Basic and acidic residues" evidence="3">
    <location>
        <begin position="202"/>
        <end position="211"/>
    </location>
</feature>
<dbReference type="Pfam" id="PF25597">
    <property type="entry name" value="SH3_retrovirus"/>
    <property type="match status" value="1"/>
</dbReference>
<gene>
    <name evidence="5" type="ORF">CJ030_MR7G001973</name>
</gene>
<dbReference type="PANTHER" id="PTHR42648:SF18">
    <property type="entry name" value="RETROTRANSPOSON, UNCLASSIFIED-LIKE PROTEIN"/>
    <property type="match status" value="1"/>
</dbReference>
<dbReference type="GO" id="GO:0015074">
    <property type="term" value="P:DNA integration"/>
    <property type="evidence" value="ECO:0007669"/>
    <property type="project" value="InterPro"/>
</dbReference>
<dbReference type="Proteomes" id="UP000516437">
    <property type="component" value="Unassembled WGS sequence"/>
</dbReference>
<dbReference type="Pfam" id="PF07727">
    <property type="entry name" value="RVT_2"/>
    <property type="match status" value="1"/>
</dbReference>
<evidence type="ECO:0000256" key="3">
    <source>
        <dbReference type="SAM" id="MobiDB-lite"/>
    </source>
</evidence>
<feature type="domain" description="Integrase catalytic" evidence="4">
    <location>
        <begin position="1"/>
        <end position="114"/>
    </location>
</feature>
<dbReference type="PANTHER" id="PTHR42648">
    <property type="entry name" value="TRANSPOSASE, PUTATIVE-RELATED"/>
    <property type="match status" value="1"/>
</dbReference>
<protein>
    <submittedName>
        <fullName evidence="5">Retrovirus-related Pol polyprotein from transposon TNT 1-94</fullName>
    </submittedName>
</protein>
<proteinExistence type="predicted"/>
<reference evidence="5 6" key="1">
    <citation type="journal article" date="2019" name="Plant Biotechnol. J.">
        <title>The red bayberry genome and genetic basis of sex determination.</title>
        <authorList>
            <person name="Jia H.M."/>
            <person name="Jia H.J."/>
            <person name="Cai Q.L."/>
            <person name="Wang Y."/>
            <person name="Zhao H.B."/>
            <person name="Yang W.F."/>
            <person name="Wang G.Y."/>
            <person name="Li Y.H."/>
            <person name="Zhan D.L."/>
            <person name="Shen Y.T."/>
            <person name="Niu Q.F."/>
            <person name="Chang L."/>
            <person name="Qiu J."/>
            <person name="Zhao L."/>
            <person name="Xie H.B."/>
            <person name="Fu W.Y."/>
            <person name="Jin J."/>
            <person name="Li X.W."/>
            <person name="Jiao Y."/>
            <person name="Zhou C.C."/>
            <person name="Tu T."/>
            <person name="Chai C.Y."/>
            <person name="Gao J.L."/>
            <person name="Fan L.J."/>
            <person name="van de Weg E."/>
            <person name="Wang J.Y."/>
            <person name="Gao Z.S."/>
        </authorList>
    </citation>
    <scope>NUCLEOTIDE SEQUENCE [LARGE SCALE GENOMIC DNA]</scope>
    <source>
        <tissue evidence="5">Leaves</tissue>
    </source>
</reference>
<dbReference type="GO" id="GO:0003676">
    <property type="term" value="F:nucleic acid binding"/>
    <property type="evidence" value="ECO:0007669"/>
    <property type="project" value="InterPro"/>
</dbReference>
<dbReference type="GO" id="GO:0046872">
    <property type="term" value="F:metal ion binding"/>
    <property type="evidence" value="ECO:0007669"/>
    <property type="project" value="UniProtKB-KW"/>
</dbReference>
<feature type="region of interest" description="Disordered" evidence="3">
    <location>
        <begin position="202"/>
        <end position="247"/>
    </location>
</feature>
<dbReference type="InterPro" id="IPR013103">
    <property type="entry name" value="RVT_2"/>
</dbReference>
<organism evidence="5 6">
    <name type="scientific">Morella rubra</name>
    <name type="common">Chinese bayberry</name>
    <dbReference type="NCBI Taxonomy" id="262757"/>
    <lineage>
        <taxon>Eukaryota</taxon>
        <taxon>Viridiplantae</taxon>
        <taxon>Streptophyta</taxon>
        <taxon>Embryophyta</taxon>
        <taxon>Tracheophyta</taxon>
        <taxon>Spermatophyta</taxon>
        <taxon>Magnoliopsida</taxon>
        <taxon>eudicotyledons</taxon>
        <taxon>Gunneridae</taxon>
        <taxon>Pentapetalae</taxon>
        <taxon>rosids</taxon>
        <taxon>fabids</taxon>
        <taxon>Fagales</taxon>
        <taxon>Myricaceae</taxon>
        <taxon>Morella</taxon>
    </lineage>
</organism>
<dbReference type="InterPro" id="IPR036397">
    <property type="entry name" value="RNaseH_sf"/>
</dbReference>
<dbReference type="InterPro" id="IPR039537">
    <property type="entry name" value="Retrotran_Ty1/copia-like"/>
</dbReference>
<dbReference type="EMBL" id="RXIC02000005">
    <property type="protein sequence ID" value="KAB1228246.1"/>
    <property type="molecule type" value="Genomic_DNA"/>
</dbReference>
<evidence type="ECO:0000313" key="6">
    <source>
        <dbReference type="Proteomes" id="UP000516437"/>
    </source>
</evidence>
<dbReference type="AlphaFoldDB" id="A0A6A1WU20"/>
<evidence type="ECO:0000313" key="5">
    <source>
        <dbReference type="EMBL" id="KAB1228246.1"/>
    </source>
</evidence>
<keyword evidence="2" id="KW-0378">Hydrolase</keyword>
<keyword evidence="1" id="KW-0479">Metal-binding</keyword>
<dbReference type="SUPFAM" id="SSF53098">
    <property type="entry name" value="Ribonuclease H-like"/>
    <property type="match status" value="1"/>
</dbReference>
<dbReference type="PROSITE" id="PS50994">
    <property type="entry name" value="INTEGRASE"/>
    <property type="match status" value="1"/>
</dbReference>
<accession>A0A6A1WU20</accession>
<dbReference type="InterPro" id="IPR057670">
    <property type="entry name" value="SH3_retrovirus"/>
</dbReference>
<dbReference type="InterPro" id="IPR001584">
    <property type="entry name" value="Integrase_cat-core"/>
</dbReference>
<name>A0A6A1WU20_9ROSI</name>
<comment type="caution">
    <text evidence="5">The sequence shown here is derived from an EMBL/GenBank/DDBJ whole genome shotgun (WGS) entry which is preliminary data.</text>
</comment>
<dbReference type="InterPro" id="IPR012337">
    <property type="entry name" value="RNaseH-like_sf"/>
</dbReference>
<evidence type="ECO:0000259" key="4">
    <source>
        <dbReference type="PROSITE" id="PS50994"/>
    </source>
</evidence>
<feature type="compositionally biased region" description="Low complexity" evidence="3">
    <location>
        <begin position="220"/>
        <end position="245"/>
    </location>
</feature>
<evidence type="ECO:0000256" key="1">
    <source>
        <dbReference type="ARBA" id="ARBA00022723"/>
    </source>
</evidence>
<dbReference type="Gene3D" id="3.30.420.10">
    <property type="entry name" value="Ribonuclease H-like superfamily/Ribonuclease H"/>
    <property type="match status" value="1"/>
</dbReference>
<evidence type="ECO:0000256" key="2">
    <source>
        <dbReference type="ARBA" id="ARBA00022801"/>
    </source>
</evidence>
<keyword evidence="6" id="KW-1185">Reference proteome</keyword>